<dbReference type="InterPro" id="IPR020904">
    <property type="entry name" value="Sc_DH/Rdtase_CS"/>
</dbReference>
<gene>
    <name evidence="4" type="ordered locus">Bamb_3696</name>
</gene>
<evidence type="ECO:0000259" key="3">
    <source>
        <dbReference type="SMART" id="SM00822"/>
    </source>
</evidence>
<dbReference type="Proteomes" id="UP000000662">
    <property type="component" value="Chromosome 2"/>
</dbReference>
<dbReference type="InterPro" id="IPR057326">
    <property type="entry name" value="KR_dom"/>
</dbReference>
<dbReference type="CDD" id="cd05233">
    <property type="entry name" value="SDR_c"/>
    <property type="match status" value="1"/>
</dbReference>
<dbReference type="PRINTS" id="PR00081">
    <property type="entry name" value="GDHRDH"/>
</dbReference>
<dbReference type="PROSITE" id="PS00061">
    <property type="entry name" value="ADH_SHORT"/>
    <property type="match status" value="1"/>
</dbReference>
<dbReference type="eggNOG" id="COG1028">
    <property type="taxonomic scope" value="Bacteria"/>
</dbReference>
<dbReference type="SMART" id="SM00822">
    <property type="entry name" value="PKS_KR"/>
    <property type="match status" value="1"/>
</dbReference>
<dbReference type="Gene3D" id="3.40.50.720">
    <property type="entry name" value="NAD(P)-binding Rossmann-like Domain"/>
    <property type="match status" value="1"/>
</dbReference>
<dbReference type="SUPFAM" id="SSF51735">
    <property type="entry name" value="NAD(P)-binding Rossmann-fold domains"/>
    <property type="match status" value="1"/>
</dbReference>
<protein>
    <submittedName>
        <fullName evidence="4">Short-chain dehydrogenase/reductase SDR</fullName>
    </submittedName>
</protein>
<reference evidence="4" key="1">
    <citation type="submission" date="2006-08" db="EMBL/GenBank/DDBJ databases">
        <title>Complete sequence of Chromosome 2 of Burkholderia cepacia AMMD.</title>
        <authorList>
            <consortium name="US DOE Joint Genome Institute"/>
            <person name="Copeland A."/>
            <person name="Lucas S."/>
            <person name="Lapidus A."/>
            <person name="Barry K."/>
            <person name="Detter J.C."/>
            <person name="Glavina del Rio T."/>
            <person name="Hammon N."/>
            <person name="Israni S."/>
            <person name="Pitluck S."/>
            <person name="Bruce D."/>
            <person name="Chain P."/>
            <person name="Malfatti S."/>
            <person name="Shin M."/>
            <person name="Vergez L."/>
            <person name="Schmutz J."/>
            <person name="Larimer F."/>
            <person name="Land M."/>
            <person name="Hauser L."/>
            <person name="Kyrpides N."/>
            <person name="Kim E."/>
            <person name="Parke J."/>
            <person name="Coenye T."/>
            <person name="Konstantinidis K."/>
            <person name="Ramette A."/>
            <person name="Tiedje J."/>
            <person name="Richardson P."/>
        </authorList>
    </citation>
    <scope>NUCLEOTIDE SEQUENCE</scope>
    <source>
        <strain evidence="4">AMMD</strain>
    </source>
</reference>
<evidence type="ECO:0000313" key="4">
    <source>
        <dbReference type="EMBL" id="ABI89250.1"/>
    </source>
</evidence>
<organism evidence="4 5">
    <name type="scientific">Burkholderia ambifaria (strain ATCC BAA-244 / DSM 16087 / CCUG 44356 / LMG 19182 / AMMD)</name>
    <name type="common">Burkholderia cepacia (strain AMMD)</name>
    <dbReference type="NCBI Taxonomy" id="339670"/>
    <lineage>
        <taxon>Bacteria</taxon>
        <taxon>Pseudomonadati</taxon>
        <taxon>Pseudomonadota</taxon>
        <taxon>Betaproteobacteria</taxon>
        <taxon>Burkholderiales</taxon>
        <taxon>Burkholderiaceae</taxon>
        <taxon>Burkholderia</taxon>
        <taxon>Burkholderia cepacia complex</taxon>
    </lineage>
</organism>
<dbReference type="Pfam" id="PF13561">
    <property type="entry name" value="adh_short_C2"/>
    <property type="match status" value="1"/>
</dbReference>
<accession>Q0B9C3</accession>
<keyword evidence="2" id="KW-0560">Oxidoreductase</keyword>
<dbReference type="GO" id="GO:0016491">
    <property type="term" value="F:oxidoreductase activity"/>
    <property type="evidence" value="ECO:0007669"/>
    <property type="project" value="UniProtKB-KW"/>
</dbReference>
<dbReference type="PANTHER" id="PTHR43669:SF3">
    <property type="entry name" value="ALCOHOL DEHYDROGENASE, PUTATIVE (AFU_ORTHOLOGUE AFUA_3G03445)-RELATED"/>
    <property type="match status" value="1"/>
</dbReference>
<evidence type="ECO:0000256" key="1">
    <source>
        <dbReference type="ARBA" id="ARBA00006484"/>
    </source>
</evidence>
<dbReference type="AlphaFoldDB" id="Q0B9C3"/>
<evidence type="ECO:0000256" key="2">
    <source>
        <dbReference type="ARBA" id="ARBA00023002"/>
    </source>
</evidence>
<dbReference type="InterPro" id="IPR036291">
    <property type="entry name" value="NAD(P)-bd_dom_sf"/>
</dbReference>
<evidence type="ECO:0000313" key="5">
    <source>
        <dbReference type="Proteomes" id="UP000000662"/>
    </source>
</evidence>
<dbReference type="InterPro" id="IPR002347">
    <property type="entry name" value="SDR_fam"/>
</dbReference>
<proteinExistence type="inferred from homology"/>
<dbReference type="KEGG" id="bam:Bamb_3696"/>
<sequence length="278" mass="28290">MFAAPIARHGRGPSASCVDGQLTGSQENIMQRFEGKTVLVTGGNSGIGLAAARAFAAEGARVVITGRDEQTLAAARETLGDGALAIRNEAGSVASARALADALTASGVRLDAVFINAGVAKLAPFADSDEAMWDLVFNTNVKGAYFQIQSLVPLLNRGASIVINGSINAHIGMPGSSVYAASKAAVNSFAKTLSTELLPHGVRVNVVSPGPVQTPLYGKLGLDAAALDETADKIRGLVPIGRFGTPDEIASTVLHLSAPESAFIVGAEIIASGGMGLL</sequence>
<dbReference type="FunFam" id="3.40.50.720:FF:000084">
    <property type="entry name" value="Short-chain dehydrogenase reductase"/>
    <property type="match status" value="1"/>
</dbReference>
<feature type="domain" description="Ketoreductase" evidence="3">
    <location>
        <begin position="36"/>
        <end position="210"/>
    </location>
</feature>
<keyword evidence="5" id="KW-1185">Reference proteome</keyword>
<name>Q0B9C3_BURCM</name>
<dbReference type="PANTHER" id="PTHR43669">
    <property type="entry name" value="5-KETO-D-GLUCONATE 5-REDUCTASE"/>
    <property type="match status" value="1"/>
</dbReference>
<dbReference type="EMBL" id="CP000441">
    <property type="protein sequence ID" value="ABI89250.1"/>
    <property type="molecule type" value="Genomic_DNA"/>
</dbReference>
<comment type="similarity">
    <text evidence="1">Belongs to the short-chain dehydrogenases/reductases (SDR) family.</text>
</comment>
<dbReference type="NCBIfam" id="NF005075">
    <property type="entry name" value="PRK06500.1"/>
    <property type="match status" value="1"/>
</dbReference>